<keyword evidence="6" id="KW-0675">Receptor</keyword>
<dbReference type="PANTHER" id="PTHR24243:SF230">
    <property type="entry name" value="G-PROTEIN COUPLED RECEPTORS FAMILY 1 PROFILE DOMAIN-CONTAINING PROTEIN"/>
    <property type="match status" value="1"/>
</dbReference>
<proteinExistence type="predicted"/>
<dbReference type="Proteomes" id="UP000230066">
    <property type="component" value="Unassembled WGS sequence"/>
</dbReference>
<name>A0A2H1CFM4_FASHE</name>
<comment type="caution">
    <text evidence="9">The sequence shown here is derived from an EMBL/GenBank/DDBJ whole genome shotgun (WGS) entry which is preliminary data.</text>
</comment>
<evidence type="ECO:0000259" key="8">
    <source>
        <dbReference type="PROSITE" id="PS50262"/>
    </source>
</evidence>
<evidence type="ECO:0000256" key="5">
    <source>
        <dbReference type="ARBA" id="ARBA00023136"/>
    </source>
</evidence>
<dbReference type="GO" id="GO:0005886">
    <property type="term" value="C:plasma membrane"/>
    <property type="evidence" value="ECO:0007669"/>
    <property type="project" value="TreeGrafter"/>
</dbReference>
<dbReference type="AlphaFoldDB" id="A0A2H1CFM4"/>
<reference evidence="9" key="1">
    <citation type="submission" date="2019-03" db="EMBL/GenBank/DDBJ databases">
        <title>Improved annotation for the trematode Fasciola hepatica.</title>
        <authorList>
            <person name="Choi Y.-J."/>
            <person name="Martin J."/>
            <person name="Mitreva M."/>
        </authorList>
    </citation>
    <scope>NUCLEOTIDE SEQUENCE [LARGE SCALE GENOMIC DNA]</scope>
</reference>
<keyword evidence="2" id="KW-0812">Transmembrane</keyword>
<dbReference type="Pfam" id="PF00001">
    <property type="entry name" value="7tm_1"/>
    <property type="match status" value="1"/>
</dbReference>
<comment type="subcellular location">
    <subcellularLocation>
        <location evidence="1">Membrane</location>
        <topology evidence="1">Multi-pass membrane protein</topology>
    </subcellularLocation>
</comment>
<evidence type="ECO:0000313" key="9">
    <source>
        <dbReference type="EMBL" id="THD25036.1"/>
    </source>
</evidence>
<dbReference type="SUPFAM" id="SSF81321">
    <property type="entry name" value="Family A G protein-coupled receptor-like"/>
    <property type="match status" value="1"/>
</dbReference>
<dbReference type="Gene3D" id="1.20.1070.10">
    <property type="entry name" value="Rhodopsin 7-helix transmembrane proteins"/>
    <property type="match status" value="1"/>
</dbReference>
<organism evidence="9 10">
    <name type="scientific">Fasciola hepatica</name>
    <name type="common">Liver fluke</name>
    <dbReference type="NCBI Taxonomy" id="6192"/>
    <lineage>
        <taxon>Eukaryota</taxon>
        <taxon>Metazoa</taxon>
        <taxon>Spiralia</taxon>
        <taxon>Lophotrochozoa</taxon>
        <taxon>Platyhelminthes</taxon>
        <taxon>Trematoda</taxon>
        <taxon>Digenea</taxon>
        <taxon>Plagiorchiida</taxon>
        <taxon>Echinostomata</taxon>
        <taxon>Echinostomatoidea</taxon>
        <taxon>Fasciolidae</taxon>
        <taxon>Fasciola</taxon>
    </lineage>
</organism>
<keyword evidence="4" id="KW-0297">G-protein coupled receptor</keyword>
<gene>
    <name evidence="9" type="ORF">D915_004297</name>
</gene>
<dbReference type="InterPro" id="IPR017452">
    <property type="entry name" value="GPCR_Rhodpsn_7TM"/>
</dbReference>
<evidence type="ECO:0000256" key="2">
    <source>
        <dbReference type="ARBA" id="ARBA00022692"/>
    </source>
</evidence>
<evidence type="ECO:0000256" key="3">
    <source>
        <dbReference type="ARBA" id="ARBA00022989"/>
    </source>
</evidence>
<dbReference type="GO" id="GO:0004930">
    <property type="term" value="F:G protein-coupled receptor activity"/>
    <property type="evidence" value="ECO:0007669"/>
    <property type="project" value="UniProtKB-KW"/>
</dbReference>
<accession>A0A2H1CFM4</accession>
<keyword evidence="7" id="KW-0807">Transducer</keyword>
<dbReference type="PANTHER" id="PTHR24243">
    <property type="entry name" value="G-PROTEIN COUPLED RECEPTOR"/>
    <property type="match status" value="1"/>
</dbReference>
<evidence type="ECO:0000256" key="7">
    <source>
        <dbReference type="ARBA" id="ARBA00023224"/>
    </source>
</evidence>
<evidence type="ECO:0000313" key="10">
    <source>
        <dbReference type="Proteomes" id="UP000230066"/>
    </source>
</evidence>
<evidence type="ECO:0000256" key="1">
    <source>
        <dbReference type="ARBA" id="ARBA00004141"/>
    </source>
</evidence>
<feature type="domain" description="G-protein coupled receptors family 1 profile" evidence="8">
    <location>
        <begin position="52"/>
        <end position="372"/>
    </location>
</feature>
<keyword evidence="10" id="KW-1185">Reference proteome</keyword>
<evidence type="ECO:0000256" key="6">
    <source>
        <dbReference type="ARBA" id="ARBA00023170"/>
    </source>
</evidence>
<dbReference type="PROSITE" id="PS50262">
    <property type="entry name" value="G_PROTEIN_RECEP_F1_2"/>
    <property type="match status" value="1"/>
</dbReference>
<dbReference type="InterPro" id="IPR000276">
    <property type="entry name" value="GPCR_Rhodpsn"/>
</dbReference>
<sequence length="486" mass="55044">MFSPRNDTLDDNGSFWNQTDPTGHTSLPPEVVFIKNLTIPVLTLIFLVGMIGNTLTVLVLRTKRLRQSSTAIYLTALAVVDILYLLSSLLIHIVNHAFLFPNEVRNHSELACGLCPFLQYTLAYLSVWLIVAVTVDRAIWVTKPFQAKHICTKRHAAYTVIVMTLTLICLDSHFFWTMDFVTSHHPAIPYGECRSGPFTESITPYIDLVLLLVIPFAFMLTSNILIGWQLKKMRQFGRRRQLDLPVSVPSGTQPEVNVRPQSIGSVAITYEYSTYRDGKPPKRLNGHESKDSIRIRTTAEKSSALTTMLMAISVFFMISVSPLMVYDVIYFAADLGKWIDKDEYRRSAVIFGIERFVYTLWYTNFAVHFILYCLNGPPFRAKAMQLFRSHCVHCPRSPEIQVNGKPNPHFPLNTLPVPQYSEPPSITEAPTYKLAQPITLNTPNLAPLRPPLSAQNIILERSCTDSPNTDRTITLFDVMEPMTSKI</sequence>
<dbReference type="PRINTS" id="PR00237">
    <property type="entry name" value="GPCRRHODOPSN"/>
</dbReference>
<protein>
    <submittedName>
        <fullName evidence="9">Rhodopsin orphan GPCR</fullName>
    </submittedName>
</protein>
<evidence type="ECO:0000256" key="4">
    <source>
        <dbReference type="ARBA" id="ARBA00023040"/>
    </source>
</evidence>
<keyword evidence="3" id="KW-1133">Transmembrane helix</keyword>
<keyword evidence="5" id="KW-0472">Membrane</keyword>
<dbReference type="EMBL" id="JXXN02001318">
    <property type="protein sequence ID" value="THD25036.1"/>
    <property type="molecule type" value="Genomic_DNA"/>
</dbReference>